<dbReference type="InterPro" id="IPR036779">
    <property type="entry name" value="LysM_dom_sf"/>
</dbReference>
<feature type="domain" description="Bacterial transcriptional activator" evidence="3">
    <location>
        <begin position="842"/>
        <end position="981"/>
    </location>
</feature>
<feature type="compositionally biased region" description="Basic and acidic residues" evidence="1">
    <location>
        <begin position="253"/>
        <end position="263"/>
    </location>
</feature>
<dbReference type="Gene3D" id="3.10.350.10">
    <property type="entry name" value="LysM domain"/>
    <property type="match status" value="1"/>
</dbReference>
<comment type="caution">
    <text evidence="4">The sequence shown here is derived from an EMBL/GenBank/DDBJ whole genome shotgun (WGS) entry which is preliminary data.</text>
</comment>
<dbReference type="AlphaFoldDB" id="A0A2P8E751"/>
<feature type="transmembrane region" description="Helical" evidence="2">
    <location>
        <begin position="21"/>
        <end position="39"/>
    </location>
</feature>
<keyword evidence="2" id="KW-0472">Membrane</keyword>
<proteinExistence type="predicted"/>
<feature type="transmembrane region" description="Helical" evidence="2">
    <location>
        <begin position="111"/>
        <end position="130"/>
    </location>
</feature>
<evidence type="ECO:0000313" key="4">
    <source>
        <dbReference type="EMBL" id="PSL05305.1"/>
    </source>
</evidence>
<gene>
    <name evidence="4" type="ORF">CLV30_104171</name>
</gene>
<feature type="region of interest" description="Disordered" evidence="1">
    <location>
        <begin position="222"/>
        <end position="310"/>
    </location>
</feature>
<dbReference type="PANTHER" id="PTHR34700">
    <property type="entry name" value="POTASSIUM BINDING PROTEIN KBP"/>
    <property type="match status" value="1"/>
</dbReference>
<evidence type="ECO:0000259" key="3">
    <source>
        <dbReference type="SMART" id="SM01043"/>
    </source>
</evidence>
<feature type="region of interest" description="Disordered" evidence="1">
    <location>
        <begin position="160"/>
        <end position="182"/>
    </location>
</feature>
<dbReference type="Gene3D" id="1.25.40.10">
    <property type="entry name" value="Tetratricopeptide repeat domain"/>
    <property type="match status" value="1"/>
</dbReference>
<evidence type="ECO:0000313" key="5">
    <source>
        <dbReference type="Proteomes" id="UP000243528"/>
    </source>
</evidence>
<dbReference type="SUPFAM" id="SSF48452">
    <property type="entry name" value="TPR-like"/>
    <property type="match status" value="1"/>
</dbReference>
<evidence type="ECO:0000256" key="1">
    <source>
        <dbReference type="SAM" id="MobiDB-lite"/>
    </source>
</evidence>
<dbReference type="InterPro" id="IPR052196">
    <property type="entry name" value="Bact_Kbp"/>
</dbReference>
<accession>A0A2P8E751</accession>
<dbReference type="CDD" id="cd00118">
    <property type="entry name" value="LysM"/>
    <property type="match status" value="1"/>
</dbReference>
<name>A0A2P8E751_9ACTN</name>
<keyword evidence="5" id="KW-1185">Reference proteome</keyword>
<feature type="transmembrane region" description="Helical" evidence="2">
    <location>
        <begin position="66"/>
        <end position="90"/>
    </location>
</feature>
<dbReference type="Proteomes" id="UP000243528">
    <property type="component" value="Unassembled WGS sequence"/>
</dbReference>
<keyword evidence="2" id="KW-0812">Transmembrane</keyword>
<evidence type="ECO:0000256" key="2">
    <source>
        <dbReference type="SAM" id="Phobius"/>
    </source>
</evidence>
<dbReference type="InterPro" id="IPR011990">
    <property type="entry name" value="TPR-like_helical_dom_sf"/>
</dbReference>
<keyword evidence="2" id="KW-1133">Transmembrane helix</keyword>
<dbReference type="InterPro" id="IPR018392">
    <property type="entry name" value="LysM"/>
</dbReference>
<organism evidence="4 5">
    <name type="scientific">Haloactinopolyspora alba</name>
    <dbReference type="NCBI Taxonomy" id="648780"/>
    <lineage>
        <taxon>Bacteria</taxon>
        <taxon>Bacillati</taxon>
        <taxon>Actinomycetota</taxon>
        <taxon>Actinomycetes</taxon>
        <taxon>Jiangellales</taxon>
        <taxon>Jiangellaceae</taxon>
        <taxon>Haloactinopolyspora</taxon>
    </lineage>
</organism>
<feature type="compositionally biased region" description="Pro residues" evidence="1">
    <location>
        <begin position="276"/>
        <end position="288"/>
    </location>
</feature>
<feature type="region of interest" description="Disordered" evidence="1">
    <location>
        <begin position="725"/>
        <end position="746"/>
    </location>
</feature>
<reference evidence="4 5" key="1">
    <citation type="submission" date="2018-03" db="EMBL/GenBank/DDBJ databases">
        <title>Genomic Encyclopedia of Archaeal and Bacterial Type Strains, Phase II (KMG-II): from individual species to whole genera.</title>
        <authorList>
            <person name="Goeker M."/>
        </authorList>
    </citation>
    <scope>NUCLEOTIDE SEQUENCE [LARGE SCALE GENOMIC DNA]</scope>
    <source>
        <strain evidence="4 5">DSM 45211</strain>
    </source>
</reference>
<dbReference type="InterPro" id="IPR005158">
    <property type="entry name" value="BTAD"/>
</dbReference>
<dbReference type="SMART" id="SM01043">
    <property type="entry name" value="BTAD"/>
    <property type="match status" value="1"/>
</dbReference>
<protein>
    <submittedName>
        <fullName evidence="4">LysM domain-containing protein</fullName>
    </submittedName>
</protein>
<dbReference type="EMBL" id="PYGE01000004">
    <property type="protein sequence ID" value="PSL05305.1"/>
    <property type="molecule type" value="Genomic_DNA"/>
</dbReference>
<dbReference type="Pfam" id="PF03704">
    <property type="entry name" value="BTAD"/>
    <property type="match status" value="1"/>
</dbReference>
<dbReference type="PANTHER" id="PTHR34700:SF4">
    <property type="entry name" value="PHAGE-LIKE ELEMENT PBSX PROTEIN XKDP"/>
    <property type="match status" value="1"/>
</dbReference>
<sequence>MNHTPRWRDRHLTRALRGLGALVILVALVAGVPGMLWVIDGSPVSGGLPEPDAIRHAVTRPDDGTLFLNALILVGWFGWATFALSVLVEIPAAVRGVPAPRLPGLRAQQRFVAALITTAATAVPTAQMAAANTPATVVAVTAGTAATAATAGTEPVAAVAGAGERGPWKPAPPVTRDLLESPPDGARSYRVVAGDTLWDVAGAQLGDPTRYREIFHASTATVQPDGKRLTDPDVINPGWTLTIPGSSTDSADEPSRAQEDGRRQLRHPTSAAAPQPTTPAPPATPAPAAPARTPDVEYDDTSVGAVGGLPRHASDQAADALADCLGAGDTGVSEVEDDASLGGLLRTGGGVGAVLATGLIGVLTARRGVRQRRRRAGQRLAAAAAPDHAAEVELRHVADPSGMELVDRTLRGLAVELGRSGRPVPTLRAVRLAGETLELYLESATELPPPFVDLSAGRLWSVPAVSDVPGADPDDQPAPYPSLVTLGHDHEDGLLLVDLERLGVLHVDGPDPVASAVVAAVAAECATSPWADDLRVSLVGGADWAHLDALETGRVRRVDDVDRLLDELSVRAADDRRLLAEAGADGVGAARGRHVADATWTPEIILTDERLPTEQLRRLDALVADAPHVAVAAVTRGPAPTGRWQLRVSGDPEAPAGVLEPLGMLVRPQLLNRSTADHMVGLLRTADSGVVGTATAEPDLDRLPVLPEAGHRGFEPLLMDVTDDKSTEDGQAASAEPRQPESPGRQVPTLAMLGPVSVVHTAELGERNKRGQLTELAMFIAMNPGCDVDAIDEAIWPGSTVTRITRNTAISKLRRWLGTDAHGAPLLPRTEGRYAFLPEVRSDWQEWCDLLPDGPASASTSELRAALALVRGRPFSGRGRRPYAWADHQAQEMIAAIVDACHELAVRMMNAGEPREALRAALLGLTVEPGVELLWRDRLKAEVQLGDRSTVLASVEQLRVTADELGGDLEDDTERLVEQILRRQARTVRAASAGASRPAGEP</sequence>